<dbReference type="InterPro" id="IPR008181">
    <property type="entry name" value="dUTPase"/>
</dbReference>
<accession>A0A0K1Q9D9</accession>
<proteinExistence type="inferred from homology"/>
<evidence type="ECO:0000256" key="2">
    <source>
        <dbReference type="ARBA" id="ARBA00012379"/>
    </source>
</evidence>
<keyword evidence="4" id="KW-0546">Nucleotide metabolism</keyword>
<keyword evidence="8" id="KW-1185">Reference proteome</keyword>
<dbReference type="PANTHER" id="PTHR11241">
    <property type="entry name" value="DEOXYURIDINE 5'-TRIPHOSPHATE NUCLEOTIDOHYDROLASE"/>
    <property type="match status" value="1"/>
</dbReference>
<dbReference type="CDD" id="cd07557">
    <property type="entry name" value="trimeric_dUTPase"/>
    <property type="match status" value="1"/>
</dbReference>
<dbReference type="InterPro" id="IPR036157">
    <property type="entry name" value="dUTPase-like_sf"/>
</dbReference>
<dbReference type="GO" id="GO:0006226">
    <property type="term" value="P:dUMP biosynthetic process"/>
    <property type="evidence" value="ECO:0007669"/>
    <property type="project" value="InterPro"/>
</dbReference>
<dbReference type="PANTHER" id="PTHR11241:SF0">
    <property type="entry name" value="DEOXYURIDINE 5'-TRIPHOSPHATE NUCLEOTIDOHYDROLASE"/>
    <property type="match status" value="1"/>
</dbReference>
<comment type="catalytic activity">
    <reaction evidence="5">
        <text>dUTP + H2O = dUMP + diphosphate + H(+)</text>
        <dbReference type="Rhea" id="RHEA:10248"/>
        <dbReference type="ChEBI" id="CHEBI:15377"/>
        <dbReference type="ChEBI" id="CHEBI:15378"/>
        <dbReference type="ChEBI" id="CHEBI:33019"/>
        <dbReference type="ChEBI" id="CHEBI:61555"/>
        <dbReference type="ChEBI" id="CHEBI:246422"/>
        <dbReference type="EC" id="3.6.1.23"/>
    </reaction>
</comment>
<feature type="domain" description="dUTPase-like" evidence="6">
    <location>
        <begin position="6"/>
        <end position="119"/>
    </location>
</feature>
<keyword evidence="3 7" id="KW-0378">Hydrolase</keyword>
<evidence type="ECO:0000313" key="8">
    <source>
        <dbReference type="Proteomes" id="UP000064967"/>
    </source>
</evidence>
<dbReference type="InterPro" id="IPR033704">
    <property type="entry name" value="dUTPase_trimeric"/>
</dbReference>
<dbReference type="PATRIC" id="fig|1391654.3.peg.9134"/>
<dbReference type="KEGG" id="llu:AKJ09_09011"/>
<dbReference type="STRING" id="1391654.AKJ09_09011"/>
<evidence type="ECO:0000256" key="3">
    <source>
        <dbReference type="ARBA" id="ARBA00022801"/>
    </source>
</evidence>
<dbReference type="GO" id="GO:0004170">
    <property type="term" value="F:dUTP diphosphatase activity"/>
    <property type="evidence" value="ECO:0007669"/>
    <property type="project" value="UniProtKB-EC"/>
</dbReference>
<comment type="similarity">
    <text evidence="1">Belongs to the dUTPase family.</text>
</comment>
<evidence type="ECO:0000256" key="1">
    <source>
        <dbReference type="ARBA" id="ARBA00006581"/>
    </source>
</evidence>
<dbReference type="NCBIfam" id="TIGR00576">
    <property type="entry name" value="dut"/>
    <property type="match status" value="1"/>
</dbReference>
<dbReference type="SUPFAM" id="SSF51283">
    <property type="entry name" value="dUTPase-like"/>
    <property type="match status" value="1"/>
</dbReference>
<dbReference type="InterPro" id="IPR029054">
    <property type="entry name" value="dUTPase-like"/>
</dbReference>
<dbReference type="EMBL" id="CP012333">
    <property type="protein sequence ID" value="AKV02348.1"/>
    <property type="molecule type" value="Genomic_DNA"/>
</dbReference>
<dbReference type="GO" id="GO:0046081">
    <property type="term" value="P:dUTP catabolic process"/>
    <property type="evidence" value="ECO:0007669"/>
    <property type="project" value="InterPro"/>
</dbReference>
<evidence type="ECO:0000256" key="4">
    <source>
        <dbReference type="ARBA" id="ARBA00023080"/>
    </source>
</evidence>
<dbReference type="Proteomes" id="UP000064967">
    <property type="component" value="Chromosome"/>
</dbReference>
<dbReference type="Gene3D" id="2.70.40.10">
    <property type="match status" value="1"/>
</dbReference>
<evidence type="ECO:0000256" key="5">
    <source>
        <dbReference type="ARBA" id="ARBA00047686"/>
    </source>
</evidence>
<dbReference type="AlphaFoldDB" id="A0A0K1Q9D9"/>
<organism evidence="7 8">
    <name type="scientific">Labilithrix luteola</name>
    <dbReference type="NCBI Taxonomy" id="1391654"/>
    <lineage>
        <taxon>Bacteria</taxon>
        <taxon>Pseudomonadati</taxon>
        <taxon>Myxococcota</taxon>
        <taxon>Polyangia</taxon>
        <taxon>Polyangiales</taxon>
        <taxon>Labilitrichaceae</taxon>
        <taxon>Labilithrix</taxon>
    </lineage>
</organism>
<dbReference type="EC" id="3.6.1.23" evidence="2"/>
<evidence type="ECO:0000259" key="6">
    <source>
        <dbReference type="Pfam" id="PF00692"/>
    </source>
</evidence>
<name>A0A0K1Q9D9_9BACT</name>
<protein>
    <recommendedName>
        <fullName evidence="2">dUTP diphosphatase</fullName>
        <ecNumber evidence="2">3.6.1.23</ecNumber>
    </recommendedName>
</protein>
<dbReference type="Pfam" id="PF00692">
    <property type="entry name" value="dUTPase"/>
    <property type="match status" value="1"/>
</dbReference>
<dbReference type="GO" id="GO:0000287">
    <property type="term" value="F:magnesium ion binding"/>
    <property type="evidence" value="ECO:0007669"/>
    <property type="project" value="InterPro"/>
</dbReference>
<sequence>MDLHAALTEPVTLSPLGRVKVPTGLAFAIPKGLEGQVRPRSGLAAKHGVTVLNAPGTIDSDYRGEVAVVLVNLGSEPVTIAPLDRIAQIVFARHETVVLEEVHALDDTERGAGGYGSTGS</sequence>
<gene>
    <name evidence="7" type="ORF">AKJ09_09011</name>
</gene>
<dbReference type="NCBIfam" id="NF001862">
    <property type="entry name" value="PRK00601.1"/>
    <property type="match status" value="1"/>
</dbReference>
<evidence type="ECO:0000313" key="7">
    <source>
        <dbReference type="EMBL" id="AKV02348.1"/>
    </source>
</evidence>
<reference evidence="7 8" key="1">
    <citation type="submission" date="2015-08" db="EMBL/GenBank/DDBJ databases">
        <authorList>
            <person name="Babu N.S."/>
            <person name="Beckwith C.J."/>
            <person name="Beseler K.G."/>
            <person name="Brison A."/>
            <person name="Carone J.V."/>
            <person name="Caskin T.P."/>
            <person name="Diamond M."/>
            <person name="Durham M.E."/>
            <person name="Foxe J.M."/>
            <person name="Go M."/>
            <person name="Henderson B.A."/>
            <person name="Jones I.B."/>
            <person name="McGettigan J.A."/>
            <person name="Micheletti S.J."/>
            <person name="Nasrallah M.E."/>
            <person name="Ortiz D."/>
            <person name="Piller C.R."/>
            <person name="Privatt S.R."/>
            <person name="Schneider S.L."/>
            <person name="Sharp S."/>
            <person name="Smith T.C."/>
            <person name="Stanton J.D."/>
            <person name="Ullery H.E."/>
            <person name="Wilson R.J."/>
            <person name="Serrano M.G."/>
            <person name="Buck G."/>
            <person name="Lee V."/>
            <person name="Wang Y."/>
            <person name="Carvalho R."/>
            <person name="Voegtly L."/>
            <person name="Shi R."/>
            <person name="Duckworth R."/>
            <person name="Johnson A."/>
            <person name="Loviza R."/>
            <person name="Walstead R."/>
            <person name="Shah Z."/>
            <person name="Kiflezghi M."/>
            <person name="Wade K."/>
            <person name="Ball S.L."/>
            <person name="Bradley K.W."/>
            <person name="Asai D.J."/>
            <person name="Bowman C.A."/>
            <person name="Russell D.A."/>
            <person name="Pope W.H."/>
            <person name="Jacobs-Sera D."/>
            <person name="Hendrix R.W."/>
            <person name="Hatfull G.F."/>
        </authorList>
    </citation>
    <scope>NUCLEOTIDE SEQUENCE [LARGE SCALE GENOMIC DNA]</scope>
    <source>
        <strain evidence="7 8">DSM 27648</strain>
    </source>
</reference>